<dbReference type="SMART" id="SM00460">
    <property type="entry name" value="TGc"/>
    <property type="match status" value="1"/>
</dbReference>
<dbReference type="Gene3D" id="2.60.40.2250">
    <property type="match status" value="1"/>
</dbReference>
<dbReference type="STRING" id="649638.Trad_1996"/>
<evidence type="ECO:0000259" key="1">
    <source>
        <dbReference type="SMART" id="SM00460"/>
    </source>
</evidence>
<dbReference type="Gene3D" id="3.10.620.30">
    <property type="match status" value="1"/>
</dbReference>
<proteinExistence type="predicted"/>
<accession>D7CQX6</accession>
<dbReference type="OrthoDB" id="5438043at2"/>
<keyword evidence="3" id="KW-1185">Reference proteome</keyword>
<evidence type="ECO:0000313" key="3">
    <source>
        <dbReference type="Proteomes" id="UP000000379"/>
    </source>
</evidence>
<reference evidence="3" key="1">
    <citation type="submission" date="2010-05" db="EMBL/GenBank/DDBJ databases">
        <title>The complete genome of Truepera radiovictris DSM 17093.</title>
        <authorList>
            <consortium name="US DOE Joint Genome Institute (JGI-PGF)"/>
            <person name="Lucas S."/>
            <person name="Copeland A."/>
            <person name="Lapidus A."/>
            <person name="Glavina del Rio T."/>
            <person name="Dalin E."/>
            <person name="Tice H."/>
            <person name="Bruce D."/>
            <person name="Goodwin L."/>
            <person name="Pitluck S."/>
            <person name="Kyrpides N."/>
            <person name="Mavromatis K."/>
            <person name="Ovchinnikova G."/>
            <person name="Munk A.C."/>
            <person name="Detter J.C."/>
            <person name="Han C."/>
            <person name="Tapia R."/>
            <person name="Land M."/>
            <person name="Hauser L."/>
            <person name="Markowitz V."/>
            <person name="Cheng J.-F."/>
            <person name="Hugenholtz P."/>
            <person name="Woyke T."/>
            <person name="Wu D."/>
            <person name="Tindall B."/>
            <person name="Pomrenke H.G."/>
            <person name="Brambilla E."/>
            <person name="Klenk H.-P."/>
            <person name="Eisen J.A."/>
        </authorList>
    </citation>
    <scope>NUCLEOTIDE SEQUENCE [LARGE SCALE GENOMIC DNA]</scope>
    <source>
        <strain evidence="3">DSM 17093 / CIP 108686 / LMG 22925 / RQ-24</strain>
    </source>
</reference>
<dbReference type="PANTHER" id="PTHR33490">
    <property type="entry name" value="BLR5614 PROTEIN-RELATED"/>
    <property type="match status" value="1"/>
</dbReference>
<sequence length="283" mass="31982">MRVRVGCELVYEAQYEVPLMTIVRPRTESRYHKLVSEHRETEPAGALHTYTDTFGNEVWRTVVSPGSLRLFCDAVAEVPATPDPVLPDLPKTPVAELPDEVMVYTLPSRYCQLEFFIADAWEMFGHIEGGWAQVQAICNWLHANIRYQAGSTPATSAFEAYRERRGVCRDFAHLGIVFCRALNIPARYVSGFLPDINVPPDPVPMDFHAWFEAYLDGAWRTFDARHNRPRTGRVLIAYGRDAVDAAFSTSYGAARLSRMKVWADEVPDTFVLPERSPSAEGVR</sequence>
<dbReference type="InterPro" id="IPR002931">
    <property type="entry name" value="Transglutaminase-like"/>
</dbReference>
<reference evidence="2 3" key="2">
    <citation type="journal article" date="2011" name="Stand. Genomic Sci.">
        <title>Complete genome sequence of Truepera radiovictrix type strain (RQ-24).</title>
        <authorList>
            <person name="Ivanova N."/>
            <person name="Rohde C."/>
            <person name="Munk C."/>
            <person name="Nolan M."/>
            <person name="Lucas S."/>
            <person name="Del Rio T.G."/>
            <person name="Tice H."/>
            <person name="Deshpande S."/>
            <person name="Cheng J.F."/>
            <person name="Tapia R."/>
            <person name="Han C."/>
            <person name="Goodwin L."/>
            <person name="Pitluck S."/>
            <person name="Liolios K."/>
            <person name="Mavromatis K."/>
            <person name="Mikhailova N."/>
            <person name="Pati A."/>
            <person name="Chen A."/>
            <person name="Palaniappan K."/>
            <person name="Land M."/>
            <person name="Hauser L."/>
            <person name="Chang Y.J."/>
            <person name="Jeffries C.D."/>
            <person name="Brambilla E."/>
            <person name="Rohde M."/>
            <person name="Goker M."/>
            <person name="Tindall B.J."/>
            <person name="Woyke T."/>
            <person name="Bristow J."/>
            <person name="Eisen J.A."/>
            <person name="Markowitz V."/>
            <person name="Hugenholtz P."/>
            <person name="Kyrpides N.C."/>
            <person name="Klenk H.P."/>
            <person name="Lapidus A."/>
        </authorList>
    </citation>
    <scope>NUCLEOTIDE SEQUENCE [LARGE SCALE GENOMIC DNA]</scope>
    <source>
        <strain evidence="3">DSM 17093 / CIP 108686 / LMG 22925 / RQ-24</strain>
    </source>
</reference>
<dbReference type="KEGG" id="tra:Trad_1996"/>
<dbReference type="SUPFAM" id="SSF54001">
    <property type="entry name" value="Cysteine proteinases"/>
    <property type="match status" value="1"/>
</dbReference>
<dbReference type="Pfam" id="PF01841">
    <property type="entry name" value="Transglut_core"/>
    <property type="match status" value="1"/>
</dbReference>
<dbReference type="eggNOG" id="COG1305">
    <property type="taxonomic scope" value="Bacteria"/>
</dbReference>
<name>D7CQX6_TRURR</name>
<dbReference type="HOGENOM" id="CLU_064253_0_0_0"/>
<evidence type="ECO:0000313" key="2">
    <source>
        <dbReference type="EMBL" id="ADI15110.1"/>
    </source>
</evidence>
<organism evidence="2 3">
    <name type="scientific">Truepera radiovictrix (strain DSM 17093 / CIP 108686 / LMG 22925 / RQ-24)</name>
    <dbReference type="NCBI Taxonomy" id="649638"/>
    <lineage>
        <taxon>Bacteria</taxon>
        <taxon>Thermotogati</taxon>
        <taxon>Deinococcota</taxon>
        <taxon>Deinococci</taxon>
        <taxon>Trueperales</taxon>
        <taxon>Trueperaceae</taxon>
        <taxon>Truepera</taxon>
    </lineage>
</organism>
<dbReference type="InterPro" id="IPR038765">
    <property type="entry name" value="Papain-like_cys_pep_sf"/>
</dbReference>
<gene>
    <name evidence="2" type="ordered locus">Trad_1996</name>
</gene>
<feature type="domain" description="Transglutaminase-like" evidence="1">
    <location>
        <begin position="160"/>
        <end position="226"/>
    </location>
</feature>
<dbReference type="Proteomes" id="UP000000379">
    <property type="component" value="Chromosome"/>
</dbReference>
<protein>
    <submittedName>
        <fullName evidence="2">Transglutaminase domain protein</fullName>
    </submittedName>
</protein>
<dbReference type="PANTHER" id="PTHR33490:SF12">
    <property type="entry name" value="BLL5557 PROTEIN"/>
    <property type="match status" value="1"/>
</dbReference>
<dbReference type="EMBL" id="CP002049">
    <property type="protein sequence ID" value="ADI15110.1"/>
    <property type="molecule type" value="Genomic_DNA"/>
</dbReference>
<dbReference type="AlphaFoldDB" id="D7CQX6"/>
<dbReference type="RefSeq" id="WP_013178475.1">
    <property type="nucleotide sequence ID" value="NC_014221.1"/>
</dbReference>